<dbReference type="InterPro" id="IPR037523">
    <property type="entry name" value="VOC_core"/>
</dbReference>
<dbReference type="EMBL" id="CP096574">
    <property type="protein sequence ID" value="UPU34774.1"/>
    <property type="molecule type" value="Genomic_DNA"/>
</dbReference>
<gene>
    <name evidence="3" type="ORF">M1B72_15125</name>
</gene>
<protein>
    <submittedName>
        <fullName evidence="3">VOC family protein</fullName>
    </submittedName>
</protein>
<evidence type="ECO:0000256" key="1">
    <source>
        <dbReference type="ARBA" id="ARBA00022723"/>
    </source>
</evidence>
<organism evidence="3 4">
    <name type="scientific">Geomonas paludis</name>
    <dbReference type="NCBI Taxonomy" id="2740185"/>
    <lineage>
        <taxon>Bacteria</taxon>
        <taxon>Pseudomonadati</taxon>
        <taxon>Thermodesulfobacteriota</taxon>
        <taxon>Desulfuromonadia</taxon>
        <taxon>Geobacterales</taxon>
        <taxon>Geobacteraceae</taxon>
        <taxon>Geomonas</taxon>
    </lineage>
</organism>
<dbReference type="RefSeq" id="WP_248646459.1">
    <property type="nucleotide sequence ID" value="NZ_CP096574.1"/>
</dbReference>
<evidence type="ECO:0000313" key="3">
    <source>
        <dbReference type="EMBL" id="UPU34774.1"/>
    </source>
</evidence>
<dbReference type="InterPro" id="IPR018146">
    <property type="entry name" value="Glyoxalase_1_CS"/>
</dbReference>
<dbReference type="InterPro" id="IPR029068">
    <property type="entry name" value="Glyas_Bleomycin-R_OHBP_Dase"/>
</dbReference>
<dbReference type="PROSITE" id="PS51819">
    <property type="entry name" value="VOC"/>
    <property type="match status" value="1"/>
</dbReference>
<keyword evidence="4" id="KW-1185">Reference proteome</keyword>
<evidence type="ECO:0000259" key="2">
    <source>
        <dbReference type="PROSITE" id="PS51819"/>
    </source>
</evidence>
<feature type="domain" description="VOC" evidence="2">
    <location>
        <begin position="4"/>
        <end position="124"/>
    </location>
</feature>
<name>A0ABY4LAE3_9BACT</name>
<dbReference type="PANTHER" id="PTHR21366:SF14">
    <property type="entry name" value="GLYOXALASE DOMAIN-CONTAINING PROTEIN 5"/>
    <property type="match status" value="1"/>
</dbReference>
<dbReference type="InterPro" id="IPR050383">
    <property type="entry name" value="GlyoxalaseI/FosfomycinResist"/>
</dbReference>
<evidence type="ECO:0000313" key="4">
    <source>
        <dbReference type="Proteomes" id="UP000831485"/>
    </source>
</evidence>
<dbReference type="Gene3D" id="3.10.180.10">
    <property type="entry name" value="2,3-Dihydroxybiphenyl 1,2-Dioxygenase, domain 1"/>
    <property type="match status" value="1"/>
</dbReference>
<dbReference type="Proteomes" id="UP000831485">
    <property type="component" value="Chromosome"/>
</dbReference>
<dbReference type="CDD" id="cd07253">
    <property type="entry name" value="GLOD5"/>
    <property type="match status" value="1"/>
</dbReference>
<dbReference type="SUPFAM" id="SSF54593">
    <property type="entry name" value="Glyoxalase/Bleomycin resistance protein/Dihydroxybiphenyl dioxygenase"/>
    <property type="match status" value="1"/>
</dbReference>
<dbReference type="Pfam" id="PF00903">
    <property type="entry name" value="Glyoxalase"/>
    <property type="match status" value="1"/>
</dbReference>
<keyword evidence="1" id="KW-0479">Metal-binding</keyword>
<accession>A0ABY4LAE3</accession>
<dbReference type="PROSITE" id="PS00934">
    <property type="entry name" value="GLYOXALASE_I_1"/>
    <property type="match status" value="1"/>
</dbReference>
<dbReference type="InterPro" id="IPR004360">
    <property type="entry name" value="Glyas_Fos-R_dOase_dom"/>
</dbReference>
<dbReference type="PANTHER" id="PTHR21366">
    <property type="entry name" value="GLYOXALASE FAMILY PROTEIN"/>
    <property type="match status" value="1"/>
</dbReference>
<proteinExistence type="predicted"/>
<sequence length="125" mass="13700">MIDRIDHIVFTVKDVAVTCAFYERVLGMRVETFGEGRNALCFGAQKINLHQFGNEFEPKAKAPAPGCQDICLISSIAIAEVEKHLLSCGVAIEEGPIKRTGATGPINSIYFRDPDGNLIEISNYL</sequence>
<reference evidence="3" key="1">
    <citation type="submission" date="2022-04" db="EMBL/GenBank/DDBJ databases">
        <authorList>
            <person name="Liu G."/>
        </authorList>
    </citation>
    <scope>NUCLEOTIDE SEQUENCE</scope>
    <source>
        <strain evidence="3">RG22</strain>
    </source>
</reference>